<gene>
    <name evidence="8" type="ORF">UR61_C0038G0005</name>
</gene>
<accession>A0A0G0DP87</accession>
<keyword evidence="2" id="KW-0805">Transcription regulation</keyword>
<evidence type="ECO:0000259" key="6">
    <source>
        <dbReference type="Pfam" id="PF04542"/>
    </source>
</evidence>
<dbReference type="PANTHER" id="PTHR43133:SF8">
    <property type="entry name" value="RNA POLYMERASE SIGMA FACTOR HI_1459-RELATED"/>
    <property type="match status" value="1"/>
</dbReference>
<dbReference type="InterPro" id="IPR036388">
    <property type="entry name" value="WH-like_DNA-bd_sf"/>
</dbReference>
<evidence type="ECO:0000259" key="7">
    <source>
        <dbReference type="Pfam" id="PF08281"/>
    </source>
</evidence>
<comment type="similarity">
    <text evidence="1">Belongs to the sigma-70 factor family. ECF subfamily.</text>
</comment>
<evidence type="ECO:0000256" key="4">
    <source>
        <dbReference type="ARBA" id="ARBA00023125"/>
    </source>
</evidence>
<evidence type="ECO:0000256" key="5">
    <source>
        <dbReference type="ARBA" id="ARBA00023163"/>
    </source>
</evidence>
<comment type="caution">
    <text evidence="8">The sequence shown here is derived from an EMBL/GenBank/DDBJ whole genome shotgun (WGS) entry which is preliminary data.</text>
</comment>
<feature type="domain" description="RNA polymerase sigma-70 region 2" evidence="6">
    <location>
        <begin position="34"/>
        <end position="101"/>
    </location>
</feature>
<dbReference type="Pfam" id="PF08281">
    <property type="entry name" value="Sigma70_r4_2"/>
    <property type="match status" value="1"/>
</dbReference>
<evidence type="ECO:0000313" key="8">
    <source>
        <dbReference type="EMBL" id="KKP64860.1"/>
    </source>
</evidence>
<dbReference type="CDD" id="cd06171">
    <property type="entry name" value="Sigma70_r4"/>
    <property type="match status" value="1"/>
</dbReference>
<evidence type="ECO:0000256" key="2">
    <source>
        <dbReference type="ARBA" id="ARBA00023015"/>
    </source>
</evidence>
<keyword evidence="3" id="KW-0731">Sigma factor</keyword>
<dbReference type="GO" id="GO:0016987">
    <property type="term" value="F:sigma factor activity"/>
    <property type="evidence" value="ECO:0007669"/>
    <property type="project" value="UniProtKB-KW"/>
</dbReference>
<sequence length="196" mass="23173">MKKKKGITIKDAKVLSDSDIVEQSLSDVNSYRYIIERYESKLLRYIKRILYISDEDAEDILQEVFLKAYKNINSYNPKYSFSNWIYRIAHNEAISFLRKKSVTVSNTEDENIFDRIPSDEDIEDDFLNSVKSTEVREILSKLDQKYREVLVLRFFEEKEYNEISEILHISSGTVASLINRGKEKFKILVERYGKNI</sequence>
<dbReference type="NCBIfam" id="TIGR02937">
    <property type="entry name" value="sigma70-ECF"/>
    <property type="match status" value="1"/>
</dbReference>
<dbReference type="InterPro" id="IPR014284">
    <property type="entry name" value="RNA_pol_sigma-70_dom"/>
</dbReference>
<dbReference type="GO" id="GO:0006352">
    <property type="term" value="P:DNA-templated transcription initiation"/>
    <property type="evidence" value="ECO:0007669"/>
    <property type="project" value="InterPro"/>
</dbReference>
<dbReference type="Pfam" id="PF04542">
    <property type="entry name" value="Sigma70_r2"/>
    <property type="match status" value="1"/>
</dbReference>
<dbReference type="AlphaFoldDB" id="A0A0G0DP87"/>
<evidence type="ECO:0000313" key="9">
    <source>
        <dbReference type="Proteomes" id="UP000033866"/>
    </source>
</evidence>
<dbReference type="Gene3D" id="1.10.1740.10">
    <property type="match status" value="1"/>
</dbReference>
<evidence type="ECO:0000256" key="1">
    <source>
        <dbReference type="ARBA" id="ARBA00010641"/>
    </source>
</evidence>
<organism evidence="8 9">
    <name type="scientific">candidate division WS6 bacterium GW2011_GWE1_34_7</name>
    <dbReference type="NCBI Taxonomy" id="1619093"/>
    <lineage>
        <taxon>Bacteria</taxon>
        <taxon>Candidatus Dojkabacteria</taxon>
    </lineage>
</organism>
<reference evidence="8 9" key="1">
    <citation type="journal article" date="2015" name="Nature">
        <title>rRNA introns, odd ribosomes, and small enigmatic genomes across a large radiation of phyla.</title>
        <authorList>
            <person name="Brown C.T."/>
            <person name="Hug L.A."/>
            <person name="Thomas B.C."/>
            <person name="Sharon I."/>
            <person name="Castelle C.J."/>
            <person name="Singh A."/>
            <person name="Wilkins M.J."/>
            <person name="Williams K.H."/>
            <person name="Banfield J.F."/>
        </authorList>
    </citation>
    <scope>NUCLEOTIDE SEQUENCE [LARGE SCALE GENOMIC DNA]</scope>
</reference>
<keyword evidence="4" id="KW-0238">DNA-binding</keyword>
<name>A0A0G0DP87_9BACT</name>
<feature type="domain" description="RNA polymerase sigma factor 70 region 4 type 2" evidence="7">
    <location>
        <begin position="134"/>
        <end position="184"/>
    </location>
</feature>
<dbReference type="Gene3D" id="1.10.10.10">
    <property type="entry name" value="Winged helix-like DNA-binding domain superfamily/Winged helix DNA-binding domain"/>
    <property type="match status" value="1"/>
</dbReference>
<dbReference type="PANTHER" id="PTHR43133">
    <property type="entry name" value="RNA POLYMERASE ECF-TYPE SIGMA FACTO"/>
    <property type="match status" value="1"/>
</dbReference>
<dbReference type="EMBL" id="LBPV01000038">
    <property type="protein sequence ID" value="KKP64860.1"/>
    <property type="molecule type" value="Genomic_DNA"/>
</dbReference>
<dbReference type="GO" id="GO:0003677">
    <property type="term" value="F:DNA binding"/>
    <property type="evidence" value="ECO:0007669"/>
    <property type="project" value="UniProtKB-KW"/>
</dbReference>
<dbReference type="InterPro" id="IPR013324">
    <property type="entry name" value="RNA_pol_sigma_r3/r4-like"/>
</dbReference>
<dbReference type="InterPro" id="IPR013249">
    <property type="entry name" value="RNA_pol_sigma70_r4_t2"/>
</dbReference>
<protein>
    <submittedName>
        <fullName evidence="8">RNA polymerase, sigma-24 subunit, ECF subfamily</fullName>
    </submittedName>
</protein>
<dbReference type="SUPFAM" id="SSF88659">
    <property type="entry name" value="Sigma3 and sigma4 domains of RNA polymerase sigma factors"/>
    <property type="match status" value="1"/>
</dbReference>
<dbReference type="SUPFAM" id="SSF88946">
    <property type="entry name" value="Sigma2 domain of RNA polymerase sigma factors"/>
    <property type="match status" value="1"/>
</dbReference>
<dbReference type="InterPro" id="IPR007627">
    <property type="entry name" value="RNA_pol_sigma70_r2"/>
</dbReference>
<proteinExistence type="inferred from homology"/>
<keyword evidence="5" id="KW-0804">Transcription</keyword>
<dbReference type="InterPro" id="IPR013325">
    <property type="entry name" value="RNA_pol_sigma_r2"/>
</dbReference>
<evidence type="ECO:0000256" key="3">
    <source>
        <dbReference type="ARBA" id="ARBA00023082"/>
    </source>
</evidence>
<dbReference type="InterPro" id="IPR039425">
    <property type="entry name" value="RNA_pol_sigma-70-like"/>
</dbReference>
<dbReference type="Proteomes" id="UP000033866">
    <property type="component" value="Unassembled WGS sequence"/>
</dbReference>